<dbReference type="GO" id="GO:0008483">
    <property type="term" value="F:transaminase activity"/>
    <property type="evidence" value="ECO:0007669"/>
    <property type="project" value="UniProtKB-KW"/>
</dbReference>
<dbReference type="Gene3D" id="3.90.1150.10">
    <property type="entry name" value="Aspartate Aminotransferase, domain 1"/>
    <property type="match status" value="1"/>
</dbReference>
<comment type="caution">
    <text evidence="6">The sequence shown here is derived from an EMBL/GenBank/DDBJ whole genome shotgun (WGS) entry which is preliminary data.</text>
</comment>
<dbReference type="PROSITE" id="PS00105">
    <property type="entry name" value="AA_TRANSFER_CLASS_1"/>
    <property type="match status" value="1"/>
</dbReference>
<gene>
    <name evidence="6" type="ORF">D3H35_09055</name>
</gene>
<dbReference type="InterPro" id="IPR004838">
    <property type="entry name" value="NHTrfase_class1_PyrdxlP-BS"/>
</dbReference>
<accession>A0A398CXX8</accession>
<evidence type="ECO:0000259" key="5">
    <source>
        <dbReference type="Pfam" id="PF00155"/>
    </source>
</evidence>
<dbReference type="EC" id="2.6.1.-" evidence="4"/>
<evidence type="ECO:0000256" key="2">
    <source>
        <dbReference type="ARBA" id="ARBA00022576"/>
    </source>
</evidence>
<dbReference type="GO" id="GO:0030170">
    <property type="term" value="F:pyridoxal phosphate binding"/>
    <property type="evidence" value="ECO:0007669"/>
    <property type="project" value="InterPro"/>
</dbReference>
<dbReference type="SUPFAM" id="SSF53383">
    <property type="entry name" value="PLP-dependent transferases"/>
    <property type="match status" value="1"/>
</dbReference>
<dbReference type="OrthoDB" id="9813612at2"/>
<evidence type="ECO:0000313" key="6">
    <source>
        <dbReference type="EMBL" id="RIE04081.1"/>
    </source>
</evidence>
<dbReference type="InterPro" id="IPR050881">
    <property type="entry name" value="LL-DAP_aminotransferase"/>
</dbReference>
<name>A0A398CXX8_9BACL</name>
<evidence type="ECO:0000256" key="1">
    <source>
        <dbReference type="ARBA" id="ARBA00001933"/>
    </source>
</evidence>
<dbReference type="PANTHER" id="PTHR42832">
    <property type="entry name" value="AMINO ACID AMINOTRANSFERASE"/>
    <property type="match status" value="1"/>
</dbReference>
<dbReference type="Gene3D" id="3.40.640.10">
    <property type="entry name" value="Type I PLP-dependent aspartate aminotransferase-like (Major domain)"/>
    <property type="match status" value="1"/>
</dbReference>
<organism evidence="6 7">
    <name type="scientific">Cohnella faecalis</name>
    <dbReference type="NCBI Taxonomy" id="2315694"/>
    <lineage>
        <taxon>Bacteria</taxon>
        <taxon>Bacillati</taxon>
        <taxon>Bacillota</taxon>
        <taxon>Bacilli</taxon>
        <taxon>Bacillales</taxon>
        <taxon>Paenibacillaceae</taxon>
        <taxon>Cohnella</taxon>
    </lineage>
</organism>
<evidence type="ECO:0000256" key="4">
    <source>
        <dbReference type="RuleBase" id="RU000481"/>
    </source>
</evidence>
<dbReference type="RefSeq" id="WP_119148752.1">
    <property type="nucleotide sequence ID" value="NZ_JBHSOV010000013.1"/>
</dbReference>
<dbReference type="InterPro" id="IPR015421">
    <property type="entry name" value="PyrdxlP-dep_Trfase_major"/>
</dbReference>
<sequence>MNQQRWRSGRLDRLGSAIFSEVAEWKAAARADGLDVIALDIGSPDQPPAEEIRETLAAACMQPEAYRYPGTEGTGPFRETVARWFERRFGVGLDPANEILSLMGTQDGLAHLALAVTDPGDGALLPDPGYPVYGAGLAVAGVTPIPLPLDEQKGYLPDFDAVPQSVWDKVKFMILNYPSNPLSAVADLAFFERAVYAARRHGVLLVHDNAYSEMAFDGYRPPSVLEIPGSFEVAIEFHSLSKTFNLAGTRLGYAVGNRQVIANLRALKNNIDFGVFLGTQTAGIAAMERDMEGTLAPVSALYERRRDVFVGRLRNEGWDVPLPAATMFVWARIPEGWSSREFSRSLLKKTGVASIPGNAFGDRGEGYVRLALVEKEERLCEAADRIGAFLRSSEPNNS</sequence>
<dbReference type="InterPro" id="IPR015424">
    <property type="entry name" value="PyrdxlP-dep_Trfase"/>
</dbReference>
<keyword evidence="2 4" id="KW-0032">Aminotransferase</keyword>
<proteinExistence type="inferred from homology"/>
<protein>
    <recommendedName>
        <fullName evidence="4">Aminotransferase</fullName>
        <ecNumber evidence="4">2.6.1.-</ecNumber>
    </recommendedName>
</protein>
<reference evidence="6 7" key="1">
    <citation type="submission" date="2018-09" db="EMBL/GenBank/DDBJ databases">
        <title>Cohnella cavernae sp. nov., isolated from a karst cave.</title>
        <authorList>
            <person name="Zhu H."/>
        </authorList>
    </citation>
    <scope>NUCLEOTIDE SEQUENCE [LARGE SCALE GENOMIC DNA]</scope>
    <source>
        <strain evidence="6 7">K2E09-144</strain>
    </source>
</reference>
<keyword evidence="7" id="KW-1185">Reference proteome</keyword>
<dbReference type="InterPro" id="IPR004839">
    <property type="entry name" value="Aminotransferase_I/II_large"/>
</dbReference>
<comment type="cofactor">
    <cofactor evidence="1 4">
        <name>pyridoxal 5'-phosphate</name>
        <dbReference type="ChEBI" id="CHEBI:597326"/>
    </cofactor>
</comment>
<dbReference type="EMBL" id="QXJM01000029">
    <property type="protein sequence ID" value="RIE04081.1"/>
    <property type="molecule type" value="Genomic_DNA"/>
</dbReference>
<dbReference type="Proteomes" id="UP000266340">
    <property type="component" value="Unassembled WGS sequence"/>
</dbReference>
<dbReference type="CDD" id="cd00609">
    <property type="entry name" value="AAT_like"/>
    <property type="match status" value="1"/>
</dbReference>
<dbReference type="AlphaFoldDB" id="A0A398CXX8"/>
<dbReference type="InterPro" id="IPR015422">
    <property type="entry name" value="PyrdxlP-dep_Trfase_small"/>
</dbReference>
<evidence type="ECO:0000256" key="3">
    <source>
        <dbReference type="ARBA" id="ARBA00022679"/>
    </source>
</evidence>
<evidence type="ECO:0000313" key="7">
    <source>
        <dbReference type="Proteomes" id="UP000266340"/>
    </source>
</evidence>
<feature type="domain" description="Aminotransferase class I/classII large" evidence="5">
    <location>
        <begin position="35"/>
        <end position="386"/>
    </location>
</feature>
<dbReference type="PANTHER" id="PTHR42832:SF2">
    <property type="entry name" value="ASPARTATE TRANSAMINASE"/>
    <property type="match status" value="1"/>
</dbReference>
<comment type="similarity">
    <text evidence="4">Belongs to the class-I pyridoxal-phosphate-dependent aminotransferase family.</text>
</comment>
<keyword evidence="3 4" id="KW-0808">Transferase</keyword>
<dbReference type="Pfam" id="PF00155">
    <property type="entry name" value="Aminotran_1_2"/>
    <property type="match status" value="1"/>
</dbReference>